<dbReference type="EMBL" id="ML210213">
    <property type="protein sequence ID" value="TFK23713.1"/>
    <property type="molecule type" value="Genomic_DNA"/>
</dbReference>
<evidence type="ECO:0000313" key="2">
    <source>
        <dbReference type="Proteomes" id="UP000307440"/>
    </source>
</evidence>
<reference evidence="1 2" key="1">
    <citation type="journal article" date="2019" name="Nat. Ecol. Evol.">
        <title>Megaphylogeny resolves global patterns of mushroom evolution.</title>
        <authorList>
            <person name="Varga T."/>
            <person name="Krizsan K."/>
            <person name="Foldi C."/>
            <person name="Dima B."/>
            <person name="Sanchez-Garcia M."/>
            <person name="Sanchez-Ramirez S."/>
            <person name="Szollosi G.J."/>
            <person name="Szarkandi J.G."/>
            <person name="Papp V."/>
            <person name="Albert L."/>
            <person name="Andreopoulos W."/>
            <person name="Angelini C."/>
            <person name="Antonin V."/>
            <person name="Barry K.W."/>
            <person name="Bougher N.L."/>
            <person name="Buchanan P."/>
            <person name="Buyck B."/>
            <person name="Bense V."/>
            <person name="Catcheside P."/>
            <person name="Chovatia M."/>
            <person name="Cooper J."/>
            <person name="Damon W."/>
            <person name="Desjardin D."/>
            <person name="Finy P."/>
            <person name="Geml J."/>
            <person name="Haridas S."/>
            <person name="Hughes K."/>
            <person name="Justo A."/>
            <person name="Karasinski D."/>
            <person name="Kautmanova I."/>
            <person name="Kiss B."/>
            <person name="Kocsube S."/>
            <person name="Kotiranta H."/>
            <person name="LaButti K.M."/>
            <person name="Lechner B.E."/>
            <person name="Liimatainen K."/>
            <person name="Lipzen A."/>
            <person name="Lukacs Z."/>
            <person name="Mihaltcheva S."/>
            <person name="Morgado L.N."/>
            <person name="Niskanen T."/>
            <person name="Noordeloos M.E."/>
            <person name="Ohm R.A."/>
            <person name="Ortiz-Santana B."/>
            <person name="Ovrebo C."/>
            <person name="Racz N."/>
            <person name="Riley R."/>
            <person name="Savchenko A."/>
            <person name="Shiryaev A."/>
            <person name="Soop K."/>
            <person name="Spirin V."/>
            <person name="Szebenyi C."/>
            <person name="Tomsovsky M."/>
            <person name="Tulloss R.E."/>
            <person name="Uehling J."/>
            <person name="Grigoriev I.V."/>
            <person name="Vagvolgyi C."/>
            <person name="Papp T."/>
            <person name="Martin F.M."/>
            <person name="Miettinen O."/>
            <person name="Hibbett D.S."/>
            <person name="Nagy L.G."/>
        </authorList>
    </citation>
    <scope>NUCLEOTIDE SEQUENCE [LARGE SCALE GENOMIC DNA]</scope>
    <source>
        <strain evidence="1 2">CBS 121175</strain>
    </source>
</reference>
<dbReference type="Proteomes" id="UP000307440">
    <property type="component" value="Unassembled WGS sequence"/>
</dbReference>
<dbReference type="STRING" id="230819.A0A5C3KV32"/>
<accession>A0A5C3KV32</accession>
<name>A0A5C3KV32_COPMA</name>
<sequence>MNTEAHNLAQYLVERLQSLPSPKRLIVGLSGIPGSGKSTLAQLIVGYVNDILRAMKSDGNEINDDGACAVVVGLDGWHLTRTQLDAFLDPGLAHARRGAHWTFDGSGYVQFVTSLRSEGQTTVVFAPSFDHAVKDPVQDSISILPTQRIVLIEGLYAFLSIEPWQAASSLLDERWWLQIDESEARKRLAKRHVVSGIVDDEEAALHRADHNDLPNGRFIQENMLPPTKVIGQAASGT</sequence>
<protein>
    <submittedName>
        <fullName evidence="1">P-loop containing nucleoside triphosphate hydrolase protein</fullName>
    </submittedName>
</protein>
<dbReference type="PANTHER" id="PTHR10285">
    <property type="entry name" value="URIDINE KINASE"/>
    <property type="match status" value="1"/>
</dbReference>
<dbReference type="Gene3D" id="3.40.50.300">
    <property type="entry name" value="P-loop containing nucleotide triphosphate hydrolases"/>
    <property type="match status" value="1"/>
</dbReference>
<dbReference type="AlphaFoldDB" id="A0A5C3KV32"/>
<keyword evidence="2" id="KW-1185">Reference proteome</keyword>
<gene>
    <name evidence="1" type="ORF">FA15DRAFT_670181</name>
</gene>
<dbReference type="InterPro" id="IPR027417">
    <property type="entry name" value="P-loop_NTPase"/>
</dbReference>
<dbReference type="GO" id="GO:0016787">
    <property type="term" value="F:hydrolase activity"/>
    <property type="evidence" value="ECO:0007669"/>
    <property type="project" value="UniProtKB-KW"/>
</dbReference>
<dbReference type="SUPFAM" id="SSF52540">
    <property type="entry name" value="P-loop containing nucleoside triphosphate hydrolases"/>
    <property type="match status" value="1"/>
</dbReference>
<dbReference type="OrthoDB" id="6362633at2759"/>
<keyword evidence="1" id="KW-0378">Hydrolase</keyword>
<proteinExistence type="predicted"/>
<evidence type="ECO:0000313" key="1">
    <source>
        <dbReference type="EMBL" id="TFK23713.1"/>
    </source>
</evidence>
<organism evidence="1 2">
    <name type="scientific">Coprinopsis marcescibilis</name>
    <name type="common">Agaric fungus</name>
    <name type="synonym">Psathyrella marcescibilis</name>
    <dbReference type="NCBI Taxonomy" id="230819"/>
    <lineage>
        <taxon>Eukaryota</taxon>
        <taxon>Fungi</taxon>
        <taxon>Dikarya</taxon>
        <taxon>Basidiomycota</taxon>
        <taxon>Agaricomycotina</taxon>
        <taxon>Agaricomycetes</taxon>
        <taxon>Agaricomycetidae</taxon>
        <taxon>Agaricales</taxon>
        <taxon>Agaricineae</taxon>
        <taxon>Psathyrellaceae</taxon>
        <taxon>Coprinopsis</taxon>
    </lineage>
</organism>